<evidence type="ECO:0000313" key="3">
    <source>
        <dbReference type="Proteomes" id="UP001165083"/>
    </source>
</evidence>
<gene>
    <name evidence="2" type="ORF">Plil01_001658600</name>
</gene>
<evidence type="ECO:0000256" key="1">
    <source>
        <dbReference type="SAM" id="MobiDB-lite"/>
    </source>
</evidence>
<name>A0A9W6XLK8_9STRA</name>
<dbReference type="OrthoDB" id="61381at2759"/>
<protein>
    <submittedName>
        <fullName evidence="2">Unnamed protein product</fullName>
    </submittedName>
</protein>
<dbReference type="AlphaFoldDB" id="A0A9W6XLK8"/>
<feature type="region of interest" description="Disordered" evidence="1">
    <location>
        <begin position="1"/>
        <end position="29"/>
    </location>
</feature>
<evidence type="ECO:0000313" key="2">
    <source>
        <dbReference type="EMBL" id="GMF40832.1"/>
    </source>
</evidence>
<keyword evidence="3" id="KW-1185">Reference proteome</keyword>
<comment type="caution">
    <text evidence="2">The sequence shown here is derived from an EMBL/GenBank/DDBJ whole genome shotgun (WGS) entry which is preliminary data.</text>
</comment>
<accession>A0A9W6XLK8</accession>
<sequence>MAKKKSKKTSNAGGEGEAKETSGAPADGTHSIARLFTALQEKGAAWYGREREGIARIEGFQSALLALRDAQAAAAKGEEMEPENKQMGGVVLAGLAGNAEMDPWLAEDLFQQVQELSTGFEELLEEMYALQAQAREIGECV</sequence>
<organism evidence="2 3">
    <name type="scientific">Phytophthora lilii</name>
    <dbReference type="NCBI Taxonomy" id="2077276"/>
    <lineage>
        <taxon>Eukaryota</taxon>
        <taxon>Sar</taxon>
        <taxon>Stramenopiles</taxon>
        <taxon>Oomycota</taxon>
        <taxon>Peronosporomycetes</taxon>
        <taxon>Peronosporales</taxon>
        <taxon>Peronosporaceae</taxon>
        <taxon>Phytophthora</taxon>
    </lineage>
</organism>
<reference evidence="2" key="1">
    <citation type="submission" date="2023-04" db="EMBL/GenBank/DDBJ databases">
        <title>Phytophthora lilii NBRC 32176.</title>
        <authorList>
            <person name="Ichikawa N."/>
            <person name="Sato H."/>
            <person name="Tonouchi N."/>
        </authorList>
    </citation>
    <scope>NUCLEOTIDE SEQUENCE</scope>
    <source>
        <strain evidence="2">NBRC 32176</strain>
    </source>
</reference>
<dbReference type="EMBL" id="BSXW01002101">
    <property type="protein sequence ID" value="GMF40832.1"/>
    <property type="molecule type" value="Genomic_DNA"/>
</dbReference>
<dbReference type="Proteomes" id="UP001165083">
    <property type="component" value="Unassembled WGS sequence"/>
</dbReference>
<proteinExistence type="predicted"/>